<protein>
    <submittedName>
        <fullName evidence="1">Head-tail adaptor protein</fullName>
    </submittedName>
</protein>
<dbReference type="Gene3D" id="2.40.10.270">
    <property type="entry name" value="Bacteriophage SPP1 head-tail adaptor protein"/>
    <property type="match status" value="1"/>
</dbReference>
<evidence type="ECO:0000313" key="1">
    <source>
        <dbReference type="EMBL" id="RDJ14433.1"/>
    </source>
</evidence>
<accession>A0A370KTW5</accession>
<sequence>MRSVFFDPGQMTARLELEAPEETPDGQGGASITFVSVASVWARIEPLSEVREERAGADVFTLTHRIWLRFRNDIRAGMRLRKGDRLFAIGTWRDPDETGRYLCCLCEEEGR</sequence>
<dbReference type="InterPro" id="IPR008767">
    <property type="entry name" value="Phage_SPP1_head-tail_adaptor"/>
</dbReference>
<dbReference type="EMBL" id="NAAC01000006">
    <property type="protein sequence ID" value="RDJ14433.1"/>
    <property type="molecule type" value="Genomic_DNA"/>
</dbReference>
<proteinExistence type="predicted"/>
<reference evidence="1 2" key="1">
    <citation type="submission" date="2017-03" db="EMBL/GenBank/DDBJ databases">
        <title>Genome analysis of Rhizobial strains effectives or ineffectives for nitrogen fixation isolated from bean seeds.</title>
        <authorList>
            <person name="Peralta H."/>
            <person name="Aguilar-Vera A."/>
            <person name="Mora Y."/>
            <person name="Vargas-Lagunas C."/>
            <person name="Girard L."/>
            <person name="Mora J."/>
        </authorList>
    </citation>
    <scope>NUCLEOTIDE SEQUENCE [LARGE SCALE GENOMIC DNA]</scope>
    <source>
        <strain evidence="1 2">CCGM3</strain>
    </source>
</reference>
<name>A0A370KTW5_9HYPH</name>
<evidence type="ECO:0000313" key="2">
    <source>
        <dbReference type="Proteomes" id="UP000254939"/>
    </source>
</evidence>
<organism evidence="1 2">
    <name type="scientific">Rhizobium grahamii</name>
    <dbReference type="NCBI Taxonomy" id="1120045"/>
    <lineage>
        <taxon>Bacteria</taxon>
        <taxon>Pseudomonadati</taxon>
        <taxon>Pseudomonadota</taxon>
        <taxon>Alphaproteobacteria</taxon>
        <taxon>Hyphomicrobiales</taxon>
        <taxon>Rhizobiaceae</taxon>
        <taxon>Rhizobium/Agrobacterium group</taxon>
        <taxon>Rhizobium</taxon>
    </lineage>
</organism>
<dbReference type="Pfam" id="PF05521">
    <property type="entry name" value="Phage_HCP"/>
    <property type="match status" value="1"/>
</dbReference>
<dbReference type="Proteomes" id="UP000254939">
    <property type="component" value="Unassembled WGS sequence"/>
</dbReference>
<dbReference type="NCBIfam" id="TIGR01563">
    <property type="entry name" value="gp16_SPP1"/>
    <property type="match status" value="1"/>
</dbReference>
<comment type="caution">
    <text evidence="1">The sequence shown here is derived from an EMBL/GenBank/DDBJ whole genome shotgun (WGS) entry which is preliminary data.</text>
</comment>
<dbReference type="AlphaFoldDB" id="A0A370KTW5"/>
<gene>
    <name evidence="1" type="ORF">B5K06_05920</name>
</gene>
<dbReference type="InterPro" id="IPR038666">
    <property type="entry name" value="SSP1_head-tail_sf"/>
</dbReference>
<dbReference type="OrthoDB" id="7570189at2"/>
<dbReference type="RefSeq" id="WP_114712087.1">
    <property type="nucleotide sequence ID" value="NZ_KZ857258.1"/>
</dbReference>